<comment type="caution">
    <text evidence="8">The sequence shown here is derived from an EMBL/GenBank/DDBJ whole genome shotgun (WGS) entry which is preliminary data.</text>
</comment>
<dbReference type="SUPFAM" id="SSF48452">
    <property type="entry name" value="TPR-like"/>
    <property type="match status" value="1"/>
</dbReference>
<evidence type="ECO:0000313" key="8">
    <source>
        <dbReference type="EMBL" id="MBO9202408.1"/>
    </source>
</evidence>
<evidence type="ECO:0000256" key="2">
    <source>
        <dbReference type="ARBA" id="ARBA00006275"/>
    </source>
</evidence>
<sequence>MHRTNRTIACLLALFCCIGCEKFIKVDPPKNELTAGAVFSTDSLAQEAVTGIYIKIMSTNQCLLNGGMSVYPALSADELIRTRFIITEDQFFTNSLLPDNYLVLFNFWRSGYATIYQTNICLENLSRSTAIRETTKQQLTGEVKFIRALCYWYLVNLFGDVPLTTTTNVDVNATLPRAPADQVYQLITTDLQSALSLLSDTGTNIKPTKFAAAALLARVYCYLSNWSQAEAFADSVINAGLYTLPADLNKVFLATSPETILQFAPVLNNNSTSEGLSFVPANNSIPPTYTLTNSLLASFEPNDHRQGYWTRSVTINRQTYHHPYKYKINASSSAATEFNVVLRLAEQYLLRAEAEAHNNKIEDAVADINTLRNRAGLASIQSNISMDSCLSVIEQEKRKEFFAEWGHRWFDLKRSTRIDTVLTINKGNAWQSTDRLYPIPLLEMQQNAYLTQNMGY</sequence>
<organism evidence="8 9">
    <name type="scientific">Niastella soli</name>
    <dbReference type="NCBI Taxonomy" id="2821487"/>
    <lineage>
        <taxon>Bacteria</taxon>
        <taxon>Pseudomonadati</taxon>
        <taxon>Bacteroidota</taxon>
        <taxon>Chitinophagia</taxon>
        <taxon>Chitinophagales</taxon>
        <taxon>Chitinophagaceae</taxon>
        <taxon>Niastella</taxon>
    </lineage>
</organism>
<keyword evidence="4" id="KW-0472">Membrane</keyword>
<name>A0ABS3YXD6_9BACT</name>
<dbReference type="Proteomes" id="UP000677244">
    <property type="component" value="Unassembled WGS sequence"/>
</dbReference>
<dbReference type="Gene3D" id="1.25.40.390">
    <property type="match status" value="1"/>
</dbReference>
<evidence type="ECO:0000256" key="4">
    <source>
        <dbReference type="ARBA" id="ARBA00023136"/>
    </source>
</evidence>
<accession>A0ABS3YXD6</accession>
<dbReference type="InterPro" id="IPR012944">
    <property type="entry name" value="SusD_RagB_dom"/>
</dbReference>
<dbReference type="Pfam" id="PF14322">
    <property type="entry name" value="SusD-like_3"/>
    <property type="match status" value="1"/>
</dbReference>
<comment type="similarity">
    <text evidence="2">Belongs to the SusD family.</text>
</comment>
<protein>
    <submittedName>
        <fullName evidence="8">RagB/SusD family nutrient uptake outer membrane protein</fullName>
    </submittedName>
</protein>
<evidence type="ECO:0000259" key="6">
    <source>
        <dbReference type="Pfam" id="PF07980"/>
    </source>
</evidence>
<reference evidence="8 9" key="1">
    <citation type="submission" date="2021-03" db="EMBL/GenBank/DDBJ databases">
        <title>Assistant Professor.</title>
        <authorList>
            <person name="Huq M.A."/>
        </authorList>
    </citation>
    <scope>NUCLEOTIDE SEQUENCE [LARGE SCALE GENOMIC DNA]</scope>
    <source>
        <strain evidence="8 9">MAH-29</strain>
    </source>
</reference>
<evidence type="ECO:0000256" key="3">
    <source>
        <dbReference type="ARBA" id="ARBA00022729"/>
    </source>
</evidence>
<keyword evidence="5" id="KW-0998">Cell outer membrane</keyword>
<feature type="domain" description="RagB/SusD" evidence="6">
    <location>
        <begin position="310"/>
        <end position="456"/>
    </location>
</feature>
<evidence type="ECO:0000256" key="5">
    <source>
        <dbReference type="ARBA" id="ARBA00023237"/>
    </source>
</evidence>
<keyword evidence="3" id="KW-0732">Signal</keyword>
<proteinExistence type="inferred from homology"/>
<evidence type="ECO:0000259" key="7">
    <source>
        <dbReference type="Pfam" id="PF14322"/>
    </source>
</evidence>
<evidence type="ECO:0000313" key="9">
    <source>
        <dbReference type="Proteomes" id="UP000677244"/>
    </source>
</evidence>
<dbReference type="RefSeq" id="WP_209140454.1">
    <property type="nucleotide sequence ID" value="NZ_JAGHKO010000004.1"/>
</dbReference>
<dbReference type="InterPro" id="IPR011990">
    <property type="entry name" value="TPR-like_helical_dom_sf"/>
</dbReference>
<dbReference type="EMBL" id="JAGHKO010000004">
    <property type="protein sequence ID" value="MBO9202408.1"/>
    <property type="molecule type" value="Genomic_DNA"/>
</dbReference>
<dbReference type="CDD" id="cd08977">
    <property type="entry name" value="SusD"/>
    <property type="match status" value="1"/>
</dbReference>
<comment type="subcellular location">
    <subcellularLocation>
        <location evidence="1">Cell outer membrane</location>
    </subcellularLocation>
</comment>
<keyword evidence="9" id="KW-1185">Reference proteome</keyword>
<dbReference type="InterPro" id="IPR033985">
    <property type="entry name" value="SusD-like_N"/>
</dbReference>
<evidence type="ECO:0000256" key="1">
    <source>
        <dbReference type="ARBA" id="ARBA00004442"/>
    </source>
</evidence>
<feature type="domain" description="SusD-like N-terminal" evidence="7">
    <location>
        <begin position="104"/>
        <end position="220"/>
    </location>
</feature>
<gene>
    <name evidence="8" type="ORF">J7I42_19130</name>
</gene>
<dbReference type="Pfam" id="PF07980">
    <property type="entry name" value="SusD_RagB"/>
    <property type="match status" value="1"/>
</dbReference>